<dbReference type="InterPro" id="IPR052260">
    <property type="entry name" value="Autophagy_Rcpt_SigReg"/>
</dbReference>
<dbReference type="InterPro" id="IPR043145">
    <property type="entry name" value="Znf_ZZ_sf"/>
</dbReference>
<evidence type="ECO:0000256" key="2">
    <source>
        <dbReference type="ARBA" id="ARBA00022771"/>
    </source>
</evidence>
<name>X6LGX6_RETFI</name>
<evidence type="ECO:0000313" key="7">
    <source>
        <dbReference type="Proteomes" id="UP000023152"/>
    </source>
</evidence>
<comment type="caution">
    <text evidence="6">The sequence shown here is derived from an EMBL/GenBank/DDBJ whole genome shotgun (WGS) entry which is preliminary data.</text>
</comment>
<dbReference type="SUPFAM" id="SSF57850">
    <property type="entry name" value="RING/U-box"/>
    <property type="match status" value="1"/>
</dbReference>
<keyword evidence="7" id="KW-1185">Reference proteome</keyword>
<proteinExistence type="predicted"/>
<evidence type="ECO:0000256" key="1">
    <source>
        <dbReference type="ARBA" id="ARBA00022723"/>
    </source>
</evidence>
<dbReference type="Proteomes" id="UP000023152">
    <property type="component" value="Unassembled WGS sequence"/>
</dbReference>
<evidence type="ECO:0000259" key="5">
    <source>
        <dbReference type="PROSITE" id="PS50135"/>
    </source>
</evidence>
<dbReference type="CDD" id="cd02340">
    <property type="entry name" value="ZZ_NBR1_like"/>
    <property type="match status" value="1"/>
</dbReference>
<dbReference type="SMART" id="SM00291">
    <property type="entry name" value="ZnF_ZZ"/>
    <property type="match status" value="1"/>
</dbReference>
<keyword evidence="3" id="KW-0862">Zinc</keyword>
<dbReference type="InterPro" id="IPR000433">
    <property type="entry name" value="Znf_ZZ"/>
</dbReference>
<dbReference type="PROSITE" id="PS50135">
    <property type="entry name" value="ZF_ZZ_2"/>
    <property type="match status" value="1"/>
</dbReference>
<dbReference type="EMBL" id="ASPP01041267">
    <property type="protein sequence ID" value="ETO00357.1"/>
    <property type="molecule type" value="Genomic_DNA"/>
</dbReference>
<dbReference type="GO" id="GO:0008270">
    <property type="term" value="F:zinc ion binding"/>
    <property type="evidence" value="ECO:0007669"/>
    <property type="project" value="UniProtKB-KW"/>
</dbReference>
<reference evidence="6 7" key="1">
    <citation type="journal article" date="2013" name="Curr. Biol.">
        <title>The Genome of the Foraminiferan Reticulomyxa filosa.</title>
        <authorList>
            <person name="Glockner G."/>
            <person name="Hulsmann N."/>
            <person name="Schleicher M."/>
            <person name="Noegel A.A."/>
            <person name="Eichinger L."/>
            <person name="Gallinger C."/>
            <person name="Pawlowski J."/>
            <person name="Sierra R."/>
            <person name="Euteneuer U."/>
            <person name="Pillet L."/>
            <person name="Moustafa A."/>
            <person name="Platzer M."/>
            <person name="Groth M."/>
            <person name="Szafranski K."/>
            <person name="Schliwa M."/>
        </authorList>
    </citation>
    <scope>NUCLEOTIDE SEQUENCE [LARGE SCALE GENOMIC DNA]</scope>
</reference>
<dbReference type="OrthoDB" id="2122982at2759"/>
<feature type="domain" description="ZZ-type" evidence="5">
    <location>
        <begin position="68"/>
        <end position="120"/>
    </location>
</feature>
<dbReference type="PROSITE" id="PS01357">
    <property type="entry name" value="ZF_ZZ_1"/>
    <property type="match status" value="1"/>
</dbReference>
<evidence type="ECO:0000256" key="3">
    <source>
        <dbReference type="ARBA" id="ARBA00022833"/>
    </source>
</evidence>
<keyword evidence="1" id="KW-0479">Metal-binding</keyword>
<gene>
    <name evidence="6" type="ORF">RFI_37090</name>
</gene>
<dbReference type="PANTHER" id="PTHR15090">
    <property type="entry name" value="SEQUESTOSOME 1-RELATED"/>
    <property type="match status" value="1"/>
</dbReference>
<dbReference type="AlphaFoldDB" id="X6LGX6"/>
<evidence type="ECO:0000256" key="4">
    <source>
        <dbReference type="PROSITE-ProRule" id="PRU00228"/>
    </source>
</evidence>
<accession>X6LGX6</accession>
<evidence type="ECO:0000313" key="6">
    <source>
        <dbReference type="EMBL" id="ETO00357.1"/>
    </source>
</evidence>
<organism evidence="6 7">
    <name type="scientific">Reticulomyxa filosa</name>
    <dbReference type="NCBI Taxonomy" id="46433"/>
    <lineage>
        <taxon>Eukaryota</taxon>
        <taxon>Sar</taxon>
        <taxon>Rhizaria</taxon>
        <taxon>Retaria</taxon>
        <taxon>Foraminifera</taxon>
        <taxon>Monothalamids</taxon>
        <taxon>Reticulomyxidae</taxon>
        <taxon>Reticulomyxa</taxon>
    </lineage>
</organism>
<keyword evidence="2 4" id="KW-0863">Zinc-finger</keyword>
<sequence>MSAIGKVLKMCFVDTNIEYIDEEAVSAWVSDMLELVTLSFVNGKDSGLWKMHVDMWREEEHNGGQGVHLNVKCDMCGACPIRGIRYKCSVCGNYDLCEGCEASGKHHVTHPMVKITRPLCQRTMGRCHFAGLQEITGRRHRGMFRRCGHPCWMRFACNARPFQCEG</sequence>
<protein>
    <recommendedName>
        <fullName evidence="5">ZZ-type domain-containing protein</fullName>
    </recommendedName>
</protein>
<dbReference type="Pfam" id="PF00569">
    <property type="entry name" value="ZZ"/>
    <property type="match status" value="1"/>
</dbReference>
<dbReference type="Gene3D" id="3.30.60.90">
    <property type="match status" value="1"/>
</dbReference>